<dbReference type="Proteomes" id="UP000672039">
    <property type="component" value="Chromosome"/>
</dbReference>
<dbReference type="Pfam" id="PF04434">
    <property type="entry name" value="SWIM"/>
    <property type="match status" value="1"/>
</dbReference>
<evidence type="ECO:0000256" key="1">
    <source>
        <dbReference type="PROSITE-ProRule" id="PRU00325"/>
    </source>
</evidence>
<accession>A0ABX7WXC5</accession>
<evidence type="ECO:0000313" key="3">
    <source>
        <dbReference type="EMBL" id="QTR46943.1"/>
    </source>
</evidence>
<keyword evidence="1" id="KW-0863">Zinc-finger</keyword>
<keyword evidence="1" id="KW-0862">Zinc</keyword>
<evidence type="ECO:0000259" key="2">
    <source>
        <dbReference type="PROSITE" id="PS50966"/>
    </source>
</evidence>
<keyword evidence="4" id="KW-1185">Reference proteome</keyword>
<proteinExistence type="predicted"/>
<dbReference type="InterPro" id="IPR007527">
    <property type="entry name" value="Znf_SWIM"/>
</dbReference>
<reference evidence="3 4" key="1">
    <citation type="submission" date="2021-04" db="EMBL/GenBank/DDBJ databases">
        <title>Genomics, taxonomy and metabolism of representatives of sulfur bacteria of the genus Thiothrix: Thiothrix fructosivorans QT, Thiothrix unzii A1T and three new species, Thiothrix subterranea sp. nov., Thiothrix litoralis sp. nov. and 'Candidatus Thiothrix anitrata' sp. nov.</title>
        <authorList>
            <person name="Ravin N.V."/>
            <person name="Smolyakov D."/>
            <person name="Rudenko T.S."/>
            <person name="Mardanov A.V."/>
            <person name="Beletsky A.V."/>
            <person name="Markov N.D."/>
            <person name="Fomenkov A.I."/>
            <person name="Roberts R.J."/>
            <person name="Karnachuk O.V."/>
            <person name="Novikov A."/>
            <person name="Grabovich M.Y."/>
        </authorList>
    </citation>
    <scope>NUCLEOTIDE SEQUENCE [LARGE SCALE GENOMIC DNA]</scope>
    <source>
        <strain evidence="3 4">AS</strain>
    </source>
</reference>
<evidence type="ECO:0000313" key="4">
    <source>
        <dbReference type="Proteomes" id="UP000672039"/>
    </source>
</evidence>
<dbReference type="PROSITE" id="PS50966">
    <property type="entry name" value="ZF_SWIM"/>
    <property type="match status" value="1"/>
</dbReference>
<dbReference type="EMBL" id="CP072801">
    <property type="protein sequence ID" value="QTR46943.1"/>
    <property type="molecule type" value="Genomic_DNA"/>
</dbReference>
<feature type="domain" description="SWIM-type" evidence="2">
    <location>
        <begin position="53"/>
        <end position="86"/>
    </location>
</feature>
<sequence>MTTWTTAQVAALSPDAASLKAGEKLSQPHQWQTLGQADGVLWGEIKGSGKNPYQTAIALAEPAFKCSCPSRKFPCKHGLGLALVFAAHPDKLTGNEPPVWLQEWLEKRGQRAQKQADKAAAKDEPVDEATLQKRAAAQQKRNAAREDKVNAGITELQRWLSDLIRQGLANSDDNQWQRMAARMVDAQAPGLARSLQNAASLRYQGGAWQEKLLAELARLHLLLEAWQRRDKLPADVQADVLAHIGFNLSKDDVLALDGITDHWQVVGQRQEDDGQMRTQRTWLYGVESQRYALLLDFAVQNQPMALYPGLGGNLEGKAIYYPAAIPLRALPPIPSDSPTRGEGSKAAAFIPLAANFAAYGTALGKCPWLGYFPFAIANAIPARHDQQWLLVDAEQHAVPLRISDEQGWILLAESGGHPLHVFGEWDGNTLQVCGTFQTNEAA</sequence>
<keyword evidence="1" id="KW-0479">Metal-binding</keyword>
<gene>
    <name evidence="3" type="ORF">J9253_03085</name>
</gene>
<name>A0ABX7WXC5_9GAMM</name>
<protein>
    <submittedName>
        <fullName evidence="3">SWIM zinc finger family protein</fullName>
    </submittedName>
</protein>
<organism evidence="3 4">
    <name type="scientific">Thiothrix litoralis</name>
    <dbReference type="NCBI Taxonomy" id="2891210"/>
    <lineage>
        <taxon>Bacteria</taxon>
        <taxon>Pseudomonadati</taxon>
        <taxon>Pseudomonadota</taxon>
        <taxon>Gammaproteobacteria</taxon>
        <taxon>Thiotrichales</taxon>
        <taxon>Thiotrichaceae</taxon>
        <taxon>Thiothrix</taxon>
    </lineage>
</organism>
<dbReference type="RefSeq" id="WP_210223257.1">
    <property type="nucleotide sequence ID" value="NZ_CP072801.1"/>
</dbReference>